<evidence type="ECO:0000256" key="6">
    <source>
        <dbReference type="SAM" id="Phobius"/>
    </source>
</evidence>
<dbReference type="OrthoDB" id="7584869at2"/>
<evidence type="ECO:0000256" key="5">
    <source>
        <dbReference type="SAM" id="MobiDB-lite"/>
    </source>
</evidence>
<dbReference type="GO" id="GO:0022857">
    <property type="term" value="F:transmembrane transporter activity"/>
    <property type="evidence" value="ECO:0007669"/>
    <property type="project" value="InterPro"/>
</dbReference>
<feature type="transmembrane region" description="Helical" evidence="6">
    <location>
        <begin position="101"/>
        <end position="119"/>
    </location>
</feature>
<feature type="transmembrane region" description="Helical" evidence="6">
    <location>
        <begin position="31"/>
        <end position="56"/>
    </location>
</feature>
<feature type="region of interest" description="Disordered" evidence="5">
    <location>
        <begin position="1"/>
        <end position="23"/>
    </location>
</feature>
<dbReference type="AlphaFoldDB" id="A0A2M9HCP2"/>
<dbReference type="PROSITE" id="PS50850">
    <property type="entry name" value="MFS"/>
    <property type="match status" value="1"/>
</dbReference>
<feature type="transmembrane region" description="Helical" evidence="6">
    <location>
        <begin position="404"/>
        <end position="422"/>
    </location>
</feature>
<gene>
    <name evidence="8" type="ORF">CSQ87_09310</name>
</gene>
<keyword evidence="9" id="KW-1185">Reference proteome</keyword>
<keyword evidence="4 6" id="KW-0472">Membrane</keyword>
<dbReference type="CDD" id="cd06174">
    <property type="entry name" value="MFS"/>
    <property type="match status" value="1"/>
</dbReference>
<dbReference type="SUPFAM" id="SSF103473">
    <property type="entry name" value="MFS general substrate transporter"/>
    <property type="match status" value="1"/>
</dbReference>
<feature type="transmembrane region" description="Helical" evidence="6">
    <location>
        <begin position="125"/>
        <end position="149"/>
    </location>
</feature>
<dbReference type="InterPro" id="IPR011701">
    <property type="entry name" value="MFS"/>
</dbReference>
<evidence type="ECO:0000259" key="7">
    <source>
        <dbReference type="PROSITE" id="PS50850"/>
    </source>
</evidence>
<reference evidence="8 9" key="1">
    <citation type="submission" date="2017-10" db="EMBL/GenBank/DDBJ databases">
        <title>Draft genome sequences of strains TRE 1, TRE 9, TRE H and TRI 7, isolated from tamarins, belonging to four potential novel Bifidobacterium species.</title>
        <authorList>
            <person name="Mattarelli P."/>
            <person name="Modesto M."/>
            <person name="Puglisi E."/>
            <person name="Morelli L."/>
            <person name="Spezio C."/>
            <person name="Bonetti A."/>
            <person name="Sandri C."/>
        </authorList>
    </citation>
    <scope>NUCLEOTIDE SEQUENCE [LARGE SCALE GENOMIC DNA]</scope>
    <source>
        <strain evidence="9">TRI7</strain>
    </source>
</reference>
<feature type="domain" description="Major facilitator superfamily (MFS) profile" evidence="7">
    <location>
        <begin position="25"/>
        <end position="426"/>
    </location>
</feature>
<feature type="transmembrane region" description="Helical" evidence="6">
    <location>
        <begin position="311"/>
        <end position="330"/>
    </location>
</feature>
<feature type="transmembrane region" description="Helical" evidence="6">
    <location>
        <begin position="241"/>
        <end position="265"/>
    </location>
</feature>
<dbReference type="PANTHER" id="PTHR23528">
    <property type="match status" value="1"/>
</dbReference>
<keyword evidence="2 6" id="KW-0812">Transmembrane</keyword>
<dbReference type="RefSeq" id="WP_100513608.1">
    <property type="nucleotide sequence ID" value="NZ_PEBK01000010.1"/>
</dbReference>
<evidence type="ECO:0000256" key="3">
    <source>
        <dbReference type="ARBA" id="ARBA00022989"/>
    </source>
</evidence>
<protein>
    <submittedName>
        <fullName evidence="8">MFS transporter</fullName>
    </submittedName>
</protein>
<evidence type="ECO:0000256" key="2">
    <source>
        <dbReference type="ARBA" id="ARBA00022692"/>
    </source>
</evidence>
<feature type="transmembrane region" description="Helical" evidence="6">
    <location>
        <begin position="68"/>
        <end position="89"/>
    </location>
</feature>
<accession>A0A2M9HCP2</accession>
<evidence type="ECO:0000313" key="8">
    <source>
        <dbReference type="EMBL" id="PJM74590.1"/>
    </source>
</evidence>
<dbReference type="InterPro" id="IPR036259">
    <property type="entry name" value="MFS_trans_sf"/>
</dbReference>
<dbReference type="PANTHER" id="PTHR23528:SF1">
    <property type="entry name" value="MAJOR FACILITATOR SUPERFAMILY (MFS) PROFILE DOMAIN-CONTAINING PROTEIN"/>
    <property type="match status" value="1"/>
</dbReference>
<feature type="transmembrane region" description="Helical" evidence="6">
    <location>
        <begin position="161"/>
        <end position="183"/>
    </location>
</feature>
<comment type="caution">
    <text evidence="8">The sequence shown here is derived from an EMBL/GenBank/DDBJ whole genome shotgun (WGS) entry which is preliminary data.</text>
</comment>
<feature type="transmembrane region" description="Helical" evidence="6">
    <location>
        <begin position="189"/>
        <end position="210"/>
    </location>
</feature>
<dbReference type="Pfam" id="PF07690">
    <property type="entry name" value="MFS_1"/>
    <property type="match status" value="1"/>
</dbReference>
<dbReference type="InterPro" id="IPR020846">
    <property type="entry name" value="MFS_dom"/>
</dbReference>
<evidence type="ECO:0000256" key="1">
    <source>
        <dbReference type="ARBA" id="ARBA00004651"/>
    </source>
</evidence>
<dbReference type="EMBL" id="PEBK01000010">
    <property type="protein sequence ID" value="PJM74590.1"/>
    <property type="molecule type" value="Genomic_DNA"/>
</dbReference>
<evidence type="ECO:0000256" key="4">
    <source>
        <dbReference type="ARBA" id="ARBA00023136"/>
    </source>
</evidence>
<keyword evidence="3 6" id="KW-1133">Transmembrane helix</keyword>
<name>A0A2M9HCP2_9BIFI</name>
<comment type="subcellular location">
    <subcellularLocation>
        <location evidence="1">Cell membrane</location>
        <topology evidence="1">Multi-pass membrane protein</topology>
    </subcellularLocation>
</comment>
<dbReference type="Gene3D" id="1.20.1250.20">
    <property type="entry name" value="MFS general substrate transporter like domains"/>
    <property type="match status" value="2"/>
</dbReference>
<feature type="transmembrane region" description="Helical" evidence="6">
    <location>
        <begin position="277"/>
        <end position="299"/>
    </location>
</feature>
<organism evidence="8 9">
    <name type="scientific">Bifidobacterium simiarum</name>
    <dbReference type="NCBI Taxonomy" id="2045441"/>
    <lineage>
        <taxon>Bacteria</taxon>
        <taxon>Bacillati</taxon>
        <taxon>Actinomycetota</taxon>
        <taxon>Actinomycetes</taxon>
        <taxon>Bifidobacteriales</taxon>
        <taxon>Bifidobacteriaceae</taxon>
        <taxon>Bifidobacterium</taxon>
    </lineage>
</organism>
<proteinExistence type="predicted"/>
<dbReference type="GO" id="GO:0005886">
    <property type="term" value="C:plasma membrane"/>
    <property type="evidence" value="ECO:0007669"/>
    <property type="project" value="UniProtKB-SubCell"/>
</dbReference>
<evidence type="ECO:0000313" key="9">
    <source>
        <dbReference type="Proteomes" id="UP000231451"/>
    </source>
</evidence>
<sequence>MSAPSPTSAPVPENAPSQPPHKDKVSVRLSVGLVLAGILWMTPYIGSVTVLLPALFDQIAPDQKVALVAQMSIVGSIVALIANILFGAFSDLTRSRFGARAPWLVLGSVVTAAMLFAITKTSSTAMILILWCIFQFFLNAIVAPLVAVIPDRAPESLRGTYSAVYGAGSMVGAGLASVVASRFLSNPALGVIVFACAILLCGPLFVLIAPDKSNKDVERKKFSFDTIKTNFAFPTRNCRDFYLALVGKLIFVLAFYAVTGYQLYIATDYIGLDTAGAGNLIAAMATAQMVFGLIFSAVAGPISDKINRRKIFVVLCCLIAAVVFLIPAFWAVPTAMMILAVVNSGMVQGAYMSVDQALNFDVLPSRETAAKDLGLLNMANTGGQIFGPMATSFVVMSAGGYRPVFFVSAALLAVSAILIQMIRKAR</sequence>
<dbReference type="Proteomes" id="UP000231451">
    <property type="component" value="Unassembled WGS sequence"/>
</dbReference>